<accession>A0A2Z6AZW2</accession>
<feature type="transmembrane region" description="Helical" evidence="6">
    <location>
        <begin position="405"/>
        <end position="425"/>
    </location>
</feature>
<evidence type="ECO:0000256" key="6">
    <source>
        <dbReference type="SAM" id="Phobius"/>
    </source>
</evidence>
<keyword evidence="10" id="KW-1185">Reference proteome</keyword>
<evidence type="ECO:0000313" key="10">
    <source>
        <dbReference type="Proteomes" id="UP000269883"/>
    </source>
</evidence>
<keyword evidence="3 6" id="KW-0812">Transmembrane</keyword>
<name>A0A2Z6AZW2_9BACT</name>
<evidence type="ECO:0000256" key="1">
    <source>
        <dbReference type="ARBA" id="ARBA00004651"/>
    </source>
</evidence>
<feature type="domain" description="MacB-like periplasmic core" evidence="8">
    <location>
        <begin position="30"/>
        <end position="235"/>
    </location>
</feature>
<reference evidence="9 10" key="1">
    <citation type="journal article" date="2018" name="Sci. Adv.">
        <title>Multi-heme cytochromes provide a pathway for survival in energy-limited environments.</title>
        <authorList>
            <person name="Deng X."/>
            <person name="Dohmae N."/>
            <person name="Nealson K.H."/>
            <person name="Hashimoto K."/>
            <person name="Okamoto A."/>
        </authorList>
    </citation>
    <scope>NUCLEOTIDE SEQUENCE [LARGE SCALE GENOMIC DNA]</scope>
    <source>
        <strain evidence="9 10">IS5</strain>
    </source>
</reference>
<dbReference type="KEGG" id="dfl:DFE_2014"/>
<evidence type="ECO:0000256" key="2">
    <source>
        <dbReference type="ARBA" id="ARBA00022475"/>
    </source>
</evidence>
<gene>
    <name evidence="9" type="ORF">DFE_2014</name>
</gene>
<feature type="transmembrane region" description="Helical" evidence="6">
    <location>
        <begin position="807"/>
        <end position="831"/>
    </location>
</feature>
<comment type="subcellular location">
    <subcellularLocation>
        <location evidence="1">Cell membrane</location>
        <topology evidence="1">Multi-pass membrane protein</topology>
    </subcellularLocation>
</comment>
<dbReference type="Pfam" id="PF02687">
    <property type="entry name" value="FtsX"/>
    <property type="match status" value="2"/>
</dbReference>
<keyword evidence="5 6" id="KW-0472">Membrane</keyword>
<feature type="transmembrane region" description="Helical" evidence="6">
    <location>
        <begin position="314"/>
        <end position="342"/>
    </location>
</feature>
<feature type="transmembrane region" description="Helical" evidence="6">
    <location>
        <begin position="727"/>
        <end position="746"/>
    </location>
</feature>
<dbReference type="GO" id="GO:0005886">
    <property type="term" value="C:plasma membrane"/>
    <property type="evidence" value="ECO:0007669"/>
    <property type="project" value="UniProtKB-SubCell"/>
</dbReference>
<protein>
    <submittedName>
        <fullName evidence="9">Uncharacterized protein</fullName>
    </submittedName>
</protein>
<dbReference type="AlphaFoldDB" id="A0A2Z6AZW2"/>
<dbReference type="EMBL" id="AP017378">
    <property type="protein sequence ID" value="BBD08740.1"/>
    <property type="molecule type" value="Genomic_DNA"/>
</dbReference>
<feature type="transmembrane region" description="Helical" evidence="6">
    <location>
        <begin position="362"/>
        <end position="384"/>
    </location>
</feature>
<dbReference type="InterPro" id="IPR003838">
    <property type="entry name" value="ABC3_permease_C"/>
</dbReference>
<feature type="transmembrane region" description="Helical" evidence="6">
    <location>
        <begin position="767"/>
        <end position="795"/>
    </location>
</feature>
<evidence type="ECO:0000256" key="5">
    <source>
        <dbReference type="ARBA" id="ARBA00023136"/>
    </source>
</evidence>
<evidence type="ECO:0000259" key="7">
    <source>
        <dbReference type="Pfam" id="PF02687"/>
    </source>
</evidence>
<organism evidence="9 10">
    <name type="scientific">Desulfovibrio ferrophilus</name>
    <dbReference type="NCBI Taxonomy" id="241368"/>
    <lineage>
        <taxon>Bacteria</taxon>
        <taxon>Pseudomonadati</taxon>
        <taxon>Thermodesulfobacteriota</taxon>
        <taxon>Desulfovibrionia</taxon>
        <taxon>Desulfovibrionales</taxon>
        <taxon>Desulfovibrionaceae</taxon>
        <taxon>Desulfovibrio</taxon>
    </lineage>
</organism>
<evidence type="ECO:0000259" key="8">
    <source>
        <dbReference type="Pfam" id="PF12704"/>
    </source>
</evidence>
<sequence>MGFFAGLRLALRLARRELRGGVRGFGVFLTCLALGVATVTAVGVFSAAVDDGLTRDARRLLGGDVQFTRTHVQPGADVIDLVSARGRVSHFARMRTMVRPATGDVPVLSSLKAVDRAYPLYGEMVLESGRSLHQALAGQDGLPGAVAERELLLRLNLRPGDVVGVGQVRFVITDVIRKEPDRVTQFFGLGPRLMISLDALQETGLIRPGGLIRFGANVRLNNGAGPDAAESLMEELRERFPDRGLRLRTYRSSGGGLTWLLDSLETNLTLVGLAALLVGGIGVAGAVRSFLAGRESSVAVMKSLGASRRLVNTIYLLQTMGLALAGSLAGAVVGTLVAVLGAGPLAARIGVPLGYGLYWEPVFLALVYGILIALIFAVWPLSAVGRIRPAQLFRGYADPGSRRPGLWAVLVCLGAAGMLLGLLLLTSPSPRLPLGFAAGSVISIGLFWVYAWVIRLLAARMPRVGPPHLRQAIAGLHRPGASTGSVLFSLGLGLTVLVVVLLADGNIQDLIRRQTPATSPSFFFIDVPKGRMAELEQVALAMPGVERVDKTPTIRGRILEINGIPAYEAEVGKGSSWALRSDRALTFAGPRPEKVELVTGDWWPEDYAGPPLICFDSDIAKDFGVGVGDTLTVNILGRRVTGTIAATRDIDYTTGGINHAIIFSPVVLERAPYTWLVSAYAEREAEPLLFREITSQFPEVIAISMREVLEEIAGIVADIGLAVRSCAAVTLLAGLLVLAEALRANLRTRHRDAVIFKVLGATRRDVMLALVLEFAILGAAAALLAAALGTVGGWLFVTEGMDGRWVFLPGTLAAVVLGGVAATVTLGVLGVRKSLAGSAWPVLRNE</sequence>
<proteinExistence type="predicted"/>
<feature type="transmembrane region" description="Helical" evidence="6">
    <location>
        <begin position="437"/>
        <end position="458"/>
    </location>
</feature>
<evidence type="ECO:0000256" key="4">
    <source>
        <dbReference type="ARBA" id="ARBA00022989"/>
    </source>
</evidence>
<keyword evidence="4 6" id="KW-1133">Transmembrane helix</keyword>
<dbReference type="PANTHER" id="PTHR30287">
    <property type="entry name" value="MEMBRANE COMPONENT OF PREDICTED ABC SUPERFAMILY METABOLITE UPTAKE TRANSPORTER"/>
    <property type="match status" value="1"/>
</dbReference>
<dbReference type="InterPro" id="IPR038766">
    <property type="entry name" value="Membrane_comp_ABC_pdt"/>
</dbReference>
<feature type="transmembrane region" description="Helical" evidence="6">
    <location>
        <begin position="21"/>
        <end position="49"/>
    </location>
</feature>
<dbReference type="Pfam" id="PF12704">
    <property type="entry name" value="MacB_PCD"/>
    <property type="match status" value="1"/>
</dbReference>
<feature type="domain" description="ABC3 transporter permease C-terminal" evidence="7">
    <location>
        <begin position="271"/>
        <end position="387"/>
    </location>
</feature>
<feature type="transmembrane region" description="Helical" evidence="6">
    <location>
        <begin position="270"/>
        <end position="293"/>
    </location>
</feature>
<dbReference type="Proteomes" id="UP000269883">
    <property type="component" value="Chromosome"/>
</dbReference>
<feature type="transmembrane region" description="Helical" evidence="6">
    <location>
        <begin position="479"/>
        <end position="503"/>
    </location>
</feature>
<keyword evidence="2" id="KW-1003">Cell membrane</keyword>
<dbReference type="PANTHER" id="PTHR30287:SF1">
    <property type="entry name" value="INNER MEMBRANE PROTEIN"/>
    <property type="match status" value="1"/>
</dbReference>
<dbReference type="InterPro" id="IPR025857">
    <property type="entry name" value="MacB_PCD"/>
</dbReference>
<evidence type="ECO:0000313" key="9">
    <source>
        <dbReference type="EMBL" id="BBD08740.1"/>
    </source>
</evidence>
<feature type="domain" description="ABC3 transporter permease C-terminal" evidence="7">
    <location>
        <begin position="727"/>
        <end position="835"/>
    </location>
</feature>
<evidence type="ECO:0000256" key="3">
    <source>
        <dbReference type="ARBA" id="ARBA00022692"/>
    </source>
</evidence>